<dbReference type="Gene3D" id="1.25.40.10">
    <property type="entry name" value="Tetratricopeptide repeat domain"/>
    <property type="match status" value="3"/>
</dbReference>
<protein>
    <submittedName>
        <fullName evidence="9">Tetratricopeptide repeat protein</fullName>
    </submittedName>
</protein>
<dbReference type="PROSITE" id="PS50005">
    <property type="entry name" value="TPR"/>
    <property type="match status" value="2"/>
</dbReference>
<dbReference type="OrthoDB" id="7628974at2"/>
<dbReference type="PRINTS" id="PR00364">
    <property type="entry name" value="DISEASERSIST"/>
</dbReference>
<evidence type="ECO:0000256" key="3">
    <source>
        <dbReference type="ARBA" id="ARBA00023125"/>
    </source>
</evidence>
<keyword evidence="2" id="KW-0805">Transcription regulation</keyword>
<dbReference type="InterPro" id="IPR011990">
    <property type="entry name" value="TPR-like_helical_dom_sf"/>
</dbReference>
<comment type="caution">
    <text evidence="9">The sequence shown here is derived from an EMBL/GenBank/DDBJ whole genome shotgun (WGS) entry which is preliminary data.</text>
</comment>
<feature type="domain" description="OmpR/PhoB-type" evidence="8">
    <location>
        <begin position="1"/>
        <end position="94"/>
    </location>
</feature>
<comment type="similarity">
    <text evidence="1">Belongs to the AfsR/DnrI/RedD regulatory family.</text>
</comment>
<dbReference type="EMBL" id="VMNW02000002">
    <property type="protein sequence ID" value="KAA9166381.1"/>
    <property type="molecule type" value="Genomic_DNA"/>
</dbReference>
<dbReference type="PROSITE" id="PS51755">
    <property type="entry name" value="OMPR_PHOB"/>
    <property type="match status" value="1"/>
</dbReference>
<keyword evidence="10" id="KW-1185">Reference proteome</keyword>
<dbReference type="CDD" id="cd15831">
    <property type="entry name" value="BTAD"/>
    <property type="match status" value="1"/>
</dbReference>
<reference evidence="9" key="1">
    <citation type="submission" date="2019-09" db="EMBL/GenBank/DDBJ databases">
        <authorList>
            <person name="Teo W.F.A."/>
            <person name="Duangmal K."/>
        </authorList>
    </citation>
    <scope>NUCLEOTIDE SEQUENCE [LARGE SCALE GENOMIC DNA]</scope>
    <source>
        <strain evidence="9">K81G1</strain>
    </source>
</reference>
<dbReference type="AlphaFoldDB" id="A0A5N0VP33"/>
<evidence type="ECO:0000313" key="9">
    <source>
        <dbReference type="EMBL" id="KAA9166381.1"/>
    </source>
</evidence>
<dbReference type="Gene3D" id="1.10.10.10">
    <property type="entry name" value="Winged helix-like DNA-binding domain superfamily/Winged helix DNA-binding domain"/>
    <property type="match status" value="2"/>
</dbReference>
<evidence type="ECO:0000256" key="4">
    <source>
        <dbReference type="ARBA" id="ARBA00023163"/>
    </source>
</evidence>
<evidence type="ECO:0000259" key="8">
    <source>
        <dbReference type="PROSITE" id="PS51755"/>
    </source>
</evidence>
<dbReference type="GO" id="GO:0043531">
    <property type="term" value="F:ADP binding"/>
    <property type="evidence" value="ECO:0007669"/>
    <property type="project" value="InterPro"/>
</dbReference>
<evidence type="ECO:0000256" key="7">
    <source>
        <dbReference type="SAM" id="Coils"/>
    </source>
</evidence>
<gene>
    <name evidence="9" type="ORF">FPZ12_002125</name>
</gene>
<evidence type="ECO:0000256" key="5">
    <source>
        <dbReference type="PROSITE-ProRule" id="PRU00339"/>
    </source>
</evidence>
<dbReference type="Pfam" id="PF00486">
    <property type="entry name" value="Trans_reg_C"/>
    <property type="match status" value="1"/>
</dbReference>
<dbReference type="SUPFAM" id="SSF48452">
    <property type="entry name" value="TPR-like"/>
    <property type="match status" value="3"/>
</dbReference>
<dbReference type="GO" id="GO:0000160">
    <property type="term" value="P:phosphorelay signal transduction system"/>
    <property type="evidence" value="ECO:0007669"/>
    <property type="project" value="InterPro"/>
</dbReference>
<proteinExistence type="inferred from homology"/>
<dbReference type="SUPFAM" id="SSF52540">
    <property type="entry name" value="P-loop containing nucleoside triphosphate hydrolases"/>
    <property type="match status" value="1"/>
</dbReference>
<name>A0A5N0VP33_9PSEU</name>
<dbReference type="SMART" id="SM01043">
    <property type="entry name" value="BTAD"/>
    <property type="match status" value="1"/>
</dbReference>
<dbReference type="SMART" id="SM00028">
    <property type="entry name" value="TPR"/>
    <property type="match status" value="7"/>
</dbReference>
<dbReference type="InterPro" id="IPR036388">
    <property type="entry name" value="WH-like_DNA-bd_sf"/>
</dbReference>
<feature type="repeat" description="TPR" evidence="5">
    <location>
        <begin position="731"/>
        <end position="764"/>
    </location>
</feature>
<keyword evidence="5" id="KW-0802">TPR repeat</keyword>
<dbReference type="RefSeq" id="WP_144761031.1">
    <property type="nucleotide sequence ID" value="NZ_VMNW02000002.1"/>
</dbReference>
<dbReference type="Proteomes" id="UP000319769">
    <property type="component" value="Unassembled WGS sequence"/>
</dbReference>
<dbReference type="Gene3D" id="3.40.50.300">
    <property type="entry name" value="P-loop containing nucleotide triphosphate hydrolases"/>
    <property type="match status" value="1"/>
</dbReference>
<dbReference type="SUPFAM" id="SSF46894">
    <property type="entry name" value="C-terminal effector domain of the bipartite response regulators"/>
    <property type="match status" value="1"/>
</dbReference>
<dbReference type="Pfam" id="PF13374">
    <property type="entry name" value="TPR_10"/>
    <property type="match status" value="1"/>
</dbReference>
<feature type="coiled-coil region" evidence="7">
    <location>
        <begin position="820"/>
        <end position="850"/>
    </location>
</feature>
<dbReference type="InterPro" id="IPR005158">
    <property type="entry name" value="BTAD"/>
</dbReference>
<dbReference type="GO" id="GO:0006355">
    <property type="term" value="P:regulation of DNA-templated transcription"/>
    <property type="evidence" value="ECO:0007669"/>
    <property type="project" value="InterPro"/>
</dbReference>
<dbReference type="PANTHER" id="PTHR35807">
    <property type="entry name" value="TRANSCRIPTIONAL REGULATOR REDD-RELATED"/>
    <property type="match status" value="1"/>
</dbReference>
<sequence length="1020" mass="111068">MSLGSVRFRLLGPVSVFAEQERVRLGGPKQRTVLAALLLSANRVVPEDQLIEAVWGETPPASARGQLQVRISELRKLLGRELIVRRSPGYLIEVRPGELDLEAFETAVTEGRAELSEDRPLEAAERFRAALALWTEEPLQGVEAFLAGRAIPALEERRTAALEELYDAELAAGRHAEVLGELRESVAAHPFRERLRGQLMLALHRSGRSGDALAVYAETERRFADELGIGPSAELVEVRRLVADGEREPVVSASGLPYGARSFTGRAGQLEQLGEQQATGTWIIHGTAGVGKTALAVHWARQVRARYPDGQLYVNLRGFDAERAPLTPEQALVSLLRALGVAPERIPSGVDAQEGLYRSLLADKRVLVLLDNAADGAQVLPLLPPSGTVVVTSRHRLSELVARTGARPLPLDVLPPEDSVSLLEGVLGPERVAAEPEAAWRLAELCGHLPLALRVAAANLTTRAKPRIADLVYELSRGDRLGAVTNAFDVSYEALPPQLRRLFRLLALVPGADFTAPVAAALAGEPLAEVRRRLERLAAAHLLEQEAIGRFHFHDLLRDYARDRLGAEEDAAERDAAWRRLLEFSLATGESAEDRFGRRGLRLPRDFDVFSEQALRFPDATAAAAWLDAEHGNLSALIRQAADRGPYPVAWYLADTARMMFLHRGMRAEWRDLATAVLAAAQRLGEGRVEALMQQSIGTVWIYLERRDQAIYHLVKAVDAHRASGWVEGQAAAINALGVAYQGAGQYGEAARQYEAAVELQRSLGNDMGEMMSLNNLGFVYRQLGRLDEAVRQLSRALRLATRAGSNWGKAAALVSLGYALRLRNEEQAAEKLLSEARELHREARDLYGEAYALSGLSLLRVDAGDFELGREYAVAALDLAERENNPETLAAALNALGRAEAALGGLADAQRHQVRAVEIARNWNSPFDLTEALIGLSVLRVRAGDHASGLAAGQEGLDLARQLGLRLLEARALLALASARESLGEAPLAGELYGEALAVCREIGLTALERRIQALLDRA</sequence>
<dbReference type="InterPro" id="IPR016032">
    <property type="entry name" value="Sig_transdc_resp-reg_C-effctor"/>
</dbReference>
<keyword evidence="7" id="KW-0175">Coiled coil</keyword>
<dbReference type="SMART" id="SM00382">
    <property type="entry name" value="AAA"/>
    <property type="match status" value="1"/>
</dbReference>
<accession>A0A5N0VP33</accession>
<dbReference type="InterPro" id="IPR027417">
    <property type="entry name" value="P-loop_NTPase"/>
</dbReference>
<keyword evidence="3 6" id="KW-0238">DNA-binding</keyword>
<dbReference type="InterPro" id="IPR003593">
    <property type="entry name" value="AAA+_ATPase"/>
</dbReference>
<evidence type="ECO:0000256" key="6">
    <source>
        <dbReference type="PROSITE-ProRule" id="PRU01091"/>
    </source>
</evidence>
<dbReference type="Pfam" id="PF03704">
    <property type="entry name" value="BTAD"/>
    <property type="match status" value="1"/>
</dbReference>
<feature type="repeat" description="TPR" evidence="5">
    <location>
        <begin position="771"/>
        <end position="804"/>
    </location>
</feature>
<evidence type="ECO:0000256" key="2">
    <source>
        <dbReference type="ARBA" id="ARBA00023015"/>
    </source>
</evidence>
<evidence type="ECO:0000256" key="1">
    <source>
        <dbReference type="ARBA" id="ARBA00005820"/>
    </source>
</evidence>
<feature type="DNA-binding region" description="OmpR/PhoB-type" evidence="6">
    <location>
        <begin position="1"/>
        <end position="94"/>
    </location>
</feature>
<dbReference type="InterPro" id="IPR019734">
    <property type="entry name" value="TPR_rpt"/>
</dbReference>
<dbReference type="InterPro" id="IPR051677">
    <property type="entry name" value="AfsR-DnrI-RedD_regulator"/>
</dbReference>
<evidence type="ECO:0000313" key="10">
    <source>
        <dbReference type="Proteomes" id="UP000319769"/>
    </source>
</evidence>
<organism evidence="9 10">
    <name type="scientific">Amycolatopsis acidicola</name>
    <dbReference type="NCBI Taxonomy" id="2596893"/>
    <lineage>
        <taxon>Bacteria</taxon>
        <taxon>Bacillati</taxon>
        <taxon>Actinomycetota</taxon>
        <taxon>Actinomycetes</taxon>
        <taxon>Pseudonocardiales</taxon>
        <taxon>Pseudonocardiaceae</taxon>
        <taxon>Amycolatopsis</taxon>
    </lineage>
</organism>
<dbReference type="GO" id="GO:0003677">
    <property type="term" value="F:DNA binding"/>
    <property type="evidence" value="ECO:0007669"/>
    <property type="project" value="UniProtKB-UniRule"/>
</dbReference>
<keyword evidence="4" id="KW-0804">Transcription</keyword>
<dbReference type="SMART" id="SM00862">
    <property type="entry name" value="Trans_reg_C"/>
    <property type="match status" value="1"/>
</dbReference>
<dbReference type="Pfam" id="PF13424">
    <property type="entry name" value="TPR_12"/>
    <property type="match status" value="1"/>
</dbReference>
<dbReference type="InterPro" id="IPR001867">
    <property type="entry name" value="OmpR/PhoB-type_DNA-bd"/>
</dbReference>
<dbReference type="PANTHER" id="PTHR35807:SF1">
    <property type="entry name" value="TRANSCRIPTIONAL REGULATOR REDD"/>
    <property type="match status" value="1"/>
</dbReference>